<feature type="region of interest" description="Disordered" evidence="1">
    <location>
        <begin position="45"/>
        <end position="103"/>
    </location>
</feature>
<feature type="compositionally biased region" description="Polar residues" evidence="1">
    <location>
        <begin position="45"/>
        <end position="57"/>
    </location>
</feature>
<feature type="compositionally biased region" description="Low complexity" evidence="1">
    <location>
        <begin position="80"/>
        <end position="98"/>
    </location>
</feature>
<reference evidence="3" key="1">
    <citation type="journal article" date="2020" name="Stud. Mycol.">
        <title>101 Dothideomycetes genomes: a test case for predicting lifestyles and emergence of pathogens.</title>
        <authorList>
            <person name="Haridas S."/>
            <person name="Albert R."/>
            <person name="Binder M."/>
            <person name="Bloem J."/>
            <person name="Labutti K."/>
            <person name="Salamov A."/>
            <person name="Andreopoulos B."/>
            <person name="Baker S."/>
            <person name="Barry K."/>
            <person name="Bills G."/>
            <person name="Bluhm B."/>
            <person name="Cannon C."/>
            <person name="Castanera R."/>
            <person name="Culley D."/>
            <person name="Daum C."/>
            <person name="Ezra D."/>
            <person name="Gonzalez J."/>
            <person name="Henrissat B."/>
            <person name="Kuo A."/>
            <person name="Liang C."/>
            <person name="Lipzen A."/>
            <person name="Lutzoni F."/>
            <person name="Magnuson J."/>
            <person name="Mondo S."/>
            <person name="Nolan M."/>
            <person name="Ohm R."/>
            <person name="Pangilinan J."/>
            <person name="Park H.-J."/>
            <person name="Ramirez L."/>
            <person name="Alfaro M."/>
            <person name="Sun H."/>
            <person name="Tritt A."/>
            <person name="Yoshinaga Y."/>
            <person name="Zwiers L.-H."/>
            <person name="Turgeon B."/>
            <person name="Goodwin S."/>
            <person name="Spatafora J."/>
            <person name="Crous P."/>
            <person name="Grigoriev I."/>
        </authorList>
    </citation>
    <scope>NUCLEOTIDE SEQUENCE</scope>
    <source>
        <strain evidence="3">CBS 123094</strain>
    </source>
</reference>
<feature type="region of interest" description="Disordered" evidence="1">
    <location>
        <begin position="377"/>
        <end position="408"/>
    </location>
</feature>
<dbReference type="PROSITE" id="PS00028">
    <property type="entry name" value="ZINC_FINGER_C2H2_1"/>
    <property type="match status" value="1"/>
</dbReference>
<feature type="region of interest" description="Disordered" evidence="1">
    <location>
        <begin position="425"/>
        <end position="451"/>
    </location>
</feature>
<evidence type="ECO:0000256" key="1">
    <source>
        <dbReference type="SAM" id="MobiDB-lite"/>
    </source>
</evidence>
<dbReference type="AlphaFoldDB" id="A0A6A5WNL5"/>
<accession>A0A6A5WNL5</accession>
<name>A0A6A5WNL5_9PLEO</name>
<dbReference type="InterPro" id="IPR013087">
    <property type="entry name" value="Znf_C2H2_type"/>
</dbReference>
<dbReference type="Proteomes" id="UP000799779">
    <property type="component" value="Unassembled WGS sequence"/>
</dbReference>
<gene>
    <name evidence="3" type="ORF">P154DRAFT_573809</name>
</gene>
<evidence type="ECO:0000313" key="3">
    <source>
        <dbReference type="EMBL" id="KAF2002608.1"/>
    </source>
</evidence>
<evidence type="ECO:0000259" key="2">
    <source>
        <dbReference type="PROSITE" id="PS00028"/>
    </source>
</evidence>
<keyword evidence="4" id="KW-1185">Reference proteome</keyword>
<protein>
    <recommendedName>
        <fullName evidence="2">C2H2-type domain-containing protein</fullName>
    </recommendedName>
</protein>
<feature type="domain" description="C2H2-type" evidence="2">
    <location>
        <begin position="220"/>
        <end position="241"/>
    </location>
</feature>
<dbReference type="OrthoDB" id="654211at2759"/>
<proteinExistence type="predicted"/>
<feature type="region of interest" description="Disordered" evidence="1">
    <location>
        <begin position="141"/>
        <end position="170"/>
    </location>
</feature>
<dbReference type="Gene3D" id="3.30.160.60">
    <property type="entry name" value="Classic Zinc Finger"/>
    <property type="match status" value="1"/>
</dbReference>
<sequence>MSEHVPGGFPPQTLDNVQENNAFTAYLAMQQTPHLQYAYNNHTSTQQTISDNHSSYPSGWPDTHFQPRRQHTRHESHPWSTRSSNSSRSRDSNNSTFSHYHYRDSVAPRNTSISYTPEPSRDSHIFNTQQLLDGHSGLEALQRAGPQGAPPPGPTHSRNPSLSGSAKPMIPTCVSRTKRTRRTDKTPRYWCTACEGSFGEKYDWKRHEETYQERSEMYQCPNCKKAYFLDKEFVDHHQKSHKCQTCTEQRHVDQVRRRLKGRTHWGCGFCPRLDTDWTERCNHVASHFEKGNTIEDWKHSQVILSLLQQPLIRDEWMRLIRSKQEAKPRFGWSKHTTGRAEGYPYNDCAPQLQDLLEYFTPDQDAQSIVELAYNRGHVPNTKGHKHSPVEQKAQWTAGPAHHQTSPKSTRALPTYATAHNVATASSQLQWSQSNSPSDKPLPSPPKPQMDGFADWSQFGNTIIDDPLLPNNSFLADMEGMGHGTINFPFGAHMGTF</sequence>
<evidence type="ECO:0000313" key="4">
    <source>
        <dbReference type="Proteomes" id="UP000799779"/>
    </source>
</evidence>
<dbReference type="EMBL" id="ML977576">
    <property type="protein sequence ID" value="KAF2002608.1"/>
    <property type="molecule type" value="Genomic_DNA"/>
</dbReference>
<organism evidence="3 4">
    <name type="scientific">Amniculicola lignicola CBS 123094</name>
    <dbReference type="NCBI Taxonomy" id="1392246"/>
    <lineage>
        <taxon>Eukaryota</taxon>
        <taxon>Fungi</taxon>
        <taxon>Dikarya</taxon>
        <taxon>Ascomycota</taxon>
        <taxon>Pezizomycotina</taxon>
        <taxon>Dothideomycetes</taxon>
        <taxon>Pleosporomycetidae</taxon>
        <taxon>Pleosporales</taxon>
        <taxon>Amniculicolaceae</taxon>
        <taxon>Amniculicola</taxon>
    </lineage>
</organism>